<evidence type="ECO:0000256" key="2">
    <source>
        <dbReference type="ARBA" id="ARBA00022679"/>
    </source>
</evidence>
<evidence type="ECO:0000256" key="8">
    <source>
        <dbReference type="HAMAP-Rule" id="MF_00101"/>
    </source>
</evidence>
<comment type="caution">
    <text evidence="10">The sequence shown here is derived from an EMBL/GenBank/DDBJ whole genome shotgun (WGS) entry which is preliminary data.</text>
</comment>
<feature type="binding site" evidence="8">
    <location>
        <position position="19"/>
    </location>
    <ligand>
        <name>Mg(2+)</name>
        <dbReference type="ChEBI" id="CHEBI:18420"/>
    </ligand>
</feature>
<accession>A0A9D2M6F2</accession>
<keyword evidence="2 8" id="KW-0808">Transferase</keyword>
<dbReference type="HAMAP" id="MF_00101">
    <property type="entry name" value="AcpS"/>
    <property type="match status" value="1"/>
</dbReference>
<organism evidence="10 11">
    <name type="scientific">Candidatus Gemmiger avicola</name>
    <dbReference type="NCBI Taxonomy" id="2838605"/>
    <lineage>
        <taxon>Bacteria</taxon>
        <taxon>Bacillati</taxon>
        <taxon>Bacillota</taxon>
        <taxon>Clostridia</taxon>
        <taxon>Eubacteriales</taxon>
        <taxon>Gemmiger</taxon>
    </lineage>
</organism>
<comment type="similarity">
    <text evidence="8">Belongs to the P-Pant transferase superfamily. AcpS family.</text>
</comment>
<evidence type="ECO:0000256" key="5">
    <source>
        <dbReference type="ARBA" id="ARBA00022842"/>
    </source>
</evidence>
<evidence type="ECO:0000313" key="11">
    <source>
        <dbReference type="Proteomes" id="UP000886803"/>
    </source>
</evidence>
<dbReference type="InterPro" id="IPR037143">
    <property type="entry name" value="4-PPantetheinyl_Trfase_dom_sf"/>
</dbReference>
<comment type="function">
    <text evidence="8">Transfers the 4'-phosphopantetheine moiety from coenzyme A to a Ser of acyl-carrier-protein.</text>
</comment>
<keyword evidence="7 8" id="KW-0275">Fatty acid biosynthesis</keyword>
<dbReference type="Gene3D" id="3.90.470.20">
    <property type="entry name" value="4'-phosphopantetheinyl transferase domain"/>
    <property type="match status" value="1"/>
</dbReference>
<comment type="catalytic activity">
    <reaction evidence="8">
        <text>apo-[ACP] + CoA = holo-[ACP] + adenosine 3',5'-bisphosphate + H(+)</text>
        <dbReference type="Rhea" id="RHEA:12068"/>
        <dbReference type="Rhea" id="RHEA-COMP:9685"/>
        <dbReference type="Rhea" id="RHEA-COMP:9690"/>
        <dbReference type="ChEBI" id="CHEBI:15378"/>
        <dbReference type="ChEBI" id="CHEBI:29999"/>
        <dbReference type="ChEBI" id="CHEBI:57287"/>
        <dbReference type="ChEBI" id="CHEBI:58343"/>
        <dbReference type="ChEBI" id="CHEBI:64479"/>
        <dbReference type="EC" id="2.7.8.7"/>
    </reaction>
</comment>
<evidence type="ECO:0000256" key="4">
    <source>
        <dbReference type="ARBA" id="ARBA00022832"/>
    </source>
</evidence>
<evidence type="ECO:0000256" key="6">
    <source>
        <dbReference type="ARBA" id="ARBA00023098"/>
    </source>
</evidence>
<keyword evidence="3 8" id="KW-0479">Metal-binding</keyword>
<evidence type="ECO:0000313" key="10">
    <source>
        <dbReference type="EMBL" id="HJB41680.1"/>
    </source>
</evidence>
<name>A0A9D2M6F2_9FIRM</name>
<dbReference type="GO" id="GO:0005737">
    <property type="term" value="C:cytoplasm"/>
    <property type="evidence" value="ECO:0007669"/>
    <property type="project" value="UniProtKB-SubCell"/>
</dbReference>
<dbReference type="AlphaFoldDB" id="A0A9D2M6F2"/>
<dbReference type="GO" id="GO:0006633">
    <property type="term" value="P:fatty acid biosynthetic process"/>
    <property type="evidence" value="ECO:0007669"/>
    <property type="project" value="UniProtKB-UniRule"/>
</dbReference>
<dbReference type="InterPro" id="IPR002582">
    <property type="entry name" value="ACPS"/>
</dbReference>
<dbReference type="InterPro" id="IPR008278">
    <property type="entry name" value="4-PPantetheinyl_Trfase_dom"/>
</dbReference>
<feature type="domain" description="4'-phosphopantetheinyl transferase" evidence="9">
    <location>
        <begin position="15"/>
        <end position="108"/>
    </location>
</feature>
<dbReference type="InterPro" id="IPR004568">
    <property type="entry name" value="Ppantetheine-prot_Trfase_dom"/>
</dbReference>
<dbReference type="Proteomes" id="UP000886803">
    <property type="component" value="Unassembled WGS sequence"/>
</dbReference>
<dbReference type="EC" id="2.7.8.7" evidence="8"/>
<protein>
    <recommendedName>
        <fullName evidence="8">Holo-[acyl-carrier-protein] synthase</fullName>
        <shortName evidence="8">Holo-ACP synthase</shortName>
        <ecNumber evidence="8">2.7.8.7</ecNumber>
    </recommendedName>
    <alternativeName>
        <fullName evidence="8">4'-phosphopantetheinyl transferase AcpS</fullName>
    </alternativeName>
</protein>
<evidence type="ECO:0000256" key="7">
    <source>
        <dbReference type="ARBA" id="ARBA00023160"/>
    </source>
</evidence>
<sequence>MSDTRLGPPAGHILGIGVDLCAPARMERALGREAFLHRVFSPEEQALLAARSGKAKWETAAANFAAKEAFLKACGKGLGGFALAEIAVLRRESGAPYYALTGAAAAWLAARGGAAHLSLSHDAGMACAFTVLEGRGEA</sequence>
<comment type="cofactor">
    <cofactor evidence="8">
        <name>Mg(2+)</name>
        <dbReference type="ChEBI" id="CHEBI:18420"/>
    </cofactor>
</comment>
<dbReference type="SUPFAM" id="SSF56214">
    <property type="entry name" value="4'-phosphopantetheinyl transferase"/>
    <property type="match status" value="1"/>
</dbReference>
<dbReference type="NCBIfam" id="TIGR00556">
    <property type="entry name" value="pantethn_trn"/>
    <property type="match status" value="1"/>
</dbReference>
<keyword evidence="5 8" id="KW-0460">Magnesium</keyword>
<evidence type="ECO:0000256" key="3">
    <source>
        <dbReference type="ARBA" id="ARBA00022723"/>
    </source>
</evidence>
<dbReference type="GO" id="GO:0008897">
    <property type="term" value="F:holo-[acyl-carrier-protein] synthase activity"/>
    <property type="evidence" value="ECO:0007669"/>
    <property type="project" value="UniProtKB-UniRule"/>
</dbReference>
<reference evidence="10" key="2">
    <citation type="submission" date="2021-04" db="EMBL/GenBank/DDBJ databases">
        <authorList>
            <person name="Gilroy R."/>
        </authorList>
    </citation>
    <scope>NUCLEOTIDE SEQUENCE</scope>
    <source>
        <strain evidence="10">ChiBcec8-13705</strain>
    </source>
</reference>
<comment type="subcellular location">
    <subcellularLocation>
        <location evidence="8">Cytoplasm</location>
    </subcellularLocation>
</comment>
<reference evidence="10" key="1">
    <citation type="journal article" date="2021" name="PeerJ">
        <title>Extensive microbial diversity within the chicken gut microbiome revealed by metagenomics and culture.</title>
        <authorList>
            <person name="Gilroy R."/>
            <person name="Ravi A."/>
            <person name="Getino M."/>
            <person name="Pursley I."/>
            <person name="Horton D.L."/>
            <person name="Alikhan N.F."/>
            <person name="Baker D."/>
            <person name="Gharbi K."/>
            <person name="Hall N."/>
            <person name="Watson M."/>
            <person name="Adriaenssens E.M."/>
            <person name="Foster-Nyarko E."/>
            <person name="Jarju S."/>
            <person name="Secka A."/>
            <person name="Antonio M."/>
            <person name="Oren A."/>
            <person name="Chaudhuri R.R."/>
            <person name="La Ragione R."/>
            <person name="Hildebrand F."/>
            <person name="Pallen M.J."/>
        </authorList>
    </citation>
    <scope>NUCLEOTIDE SEQUENCE</scope>
    <source>
        <strain evidence="10">ChiBcec8-13705</strain>
    </source>
</reference>
<keyword evidence="8" id="KW-0963">Cytoplasm</keyword>
<gene>
    <name evidence="8 10" type="primary">acpS</name>
    <name evidence="10" type="ORF">H9945_04205</name>
</gene>
<evidence type="ECO:0000259" key="9">
    <source>
        <dbReference type="Pfam" id="PF01648"/>
    </source>
</evidence>
<dbReference type="Pfam" id="PF01648">
    <property type="entry name" value="ACPS"/>
    <property type="match status" value="1"/>
</dbReference>
<keyword evidence="4 8" id="KW-0276">Fatty acid metabolism</keyword>
<keyword evidence="1 8" id="KW-0444">Lipid biosynthesis</keyword>
<evidence type="ECO:0000256" key="1">
    <source>
        <dbReference type="ARBA" id="ARBA00022516"/>
    </source>
</evidence>
<keyword evidence="6 8" id="KW-0443">Lipid metabolism</keyword>
<dbReference type="EMBL" id="DWYG01000061">
    <property type="protein sequence ID" value="HJB41680.1"/>
    <property type="molecule type" value="Genomic_DNA"/>
</dbReference>
<feature type="binding site" evidence="8">
    <location>
        <position position="68"/>
    </location>
    <ligand>
        <name>Mg(2+)</name>
        <dbReference type="ChEBI" id="CHEBI:18420"/>
    </ligand>
</feature>
<dbReference type="GO" id="GO:0000287">
    <property type="term" value="F:magnesium ion binding"/>
    <property type="evidence" value="ECO:0007669"/>
    <property type="project" value="UniProtKB-UniRule"/>
</dbReference>
<proteinExistence type="inferred from homology"/>
<dbReference type="NCBIfam" id="TIGR00516">
    <property type="entry name" value="acpS"/>
    <property type="match status" value="1"/>
</dbReference>